<dbReference type="EMBL" id="CP102780">
    <property type="protein sequence ID" value="UVA79549.1"/>
    <property type="molecule type" value="Genomic_DNA"/>
</dbReference>
<protein>
    <submittedName>
        <fullName evidence="2">Multiubiquitin domain-containing protein</fullName>
    </submittedName>
</protein>
<reference evidence="2" key="1">
    <citation type="submission" date="2022-08" db="EMBL/GenBank/DDBJ databases">
        <title>Multi-unit outbreak of Pandoraea commovens among non-cystic fibrosis intensive care patients from 2019 to 2021 in Berlin, Germany.</title>
        <authorList>
            <person name="Menzel P."/>
        </authorList>
    </citation>
    <scope>NUCLEOTIDE SEQUENCE</scope>
    <source>
        <strain evidence="2">LB-19-202-79</strain>
    </source>
</reference>
<name>A0ABY5QFY2_9BURK</name>
<proteinExistence type="predicted"/>
<feature type="domain" description="Multi-ubiquitin" evidence="1">
    <location>
        <begin position="21"/>
        <end position="75"/>
    </location>
</feature>
<dbReference type="Pfam" id="PF14462">
    <property type="entry name" value="Prok-E2_E"/>
    <property type="match status" value="1"/>
</dbReference>
<dbReference type="RefSeq" id="WP_257958939.1">
    <property type="nucleotide sequence ID" value="NZ_CP102780.1"/>
</dbReference>
<evidence type="ECO:0000259" key="1">
    <source>
        <dbReference type="Pfam" id="PF14452"/>
    </source>
</evidence>
<gene>
    <name evidence="2" type="ORF">NTU39_00430</name>
</gene>
<dbReference type="InterPro" id="IPR027802">
    <property type="entry name" value="Multi-ubiquitin_dom"/>
</dbReference>
<organism evidence="2 3">
    <name type="scientific">Pandoraea commovens</name>
    <dbReference type="NCBI Taxonomy" id="2508289"/>
    <lineage>
        <taxon>Bacteria</taxon>
        <taxon>Pseudomonadati</taxon>
        <taxon>Pseudomonadota</taxon>
        <taxon>Betaproteobacteria</taxon>
        <taxon>Burkholderiales</taxon>
        <taxon>Burkholderiaceae</taxon>
        <taxon>Pandoraea</taxon>
    </lineage>
</organism>
<evidence type="ECO:0000313" key="3">
    <source>
        <dbReference type="Proteomes" id="UP001058980"/>
    </source>
</evidence>
<evidence type="ECO:0000313" key="2">
    <source>
        <dbReference type="EMBL" id="UVA79549.1"/>
    </source>
</evidence>
<sequence length="367" mass="41174">MTQHDSSEPPDHTAERAQTAVRVNGDVVELNDPTPTGEQILAAARLRPTADYALIHWPERGPTNEVALGDVINLPPREPLAEFFAMKADGVRYFTLDEERYAWAGPLDVEMVRRIGRVNEQMGLWFELTDEEDRLLAPGEVIDLEARGVERLYTKKPSWRLQIRDKNYEFDQPKVIVRDALIRAGFDVSKSWEVKFKVKDHAIRPVGMDDVLDLSQPGVERLSVAPANVDNGDGTQDARRDFSLLPEDASFLTSTGLRWQTIIDGGRWLIVEGHPLPAGYNAPRCTIAVEIPESYPSAQLDMFFCNPHLTANGAAPPQTEHRQLIASTEFQRWSRHRGAGSEWTPGVDNLESHFALIEHAITREVGA</sequence>
<dbReference type="Proteomes" id="UP001058980">
    <property type="component" value="Chromosome"/>
</dbReference>
<dbReference type="Pfam" id="PF14452">
    <property type="entry name" value="Multi_ubiq"/>
    <property type="match status" value="1"/>
</dbReference>
<dbReference type="InterPro" id="IPR025701">
    <property type="entry name" value="UBQ-conjugat_E2_E"/>
</dbReference>
<keyword evidence="3" id="KW-1185">Reference proteome</keyword>
<accession>A0ABY5QFY2</accession>